<feature type="compositionally biased region" description="Basic and acidic residues" evidence="2">
    <location>
        <begin position="171"/>
        <end position="184"/>
    </location>
</feature>
<keyword evidence="1" id="KW-0175">Coiled coil</keyword>
<reference evidence="3 4" key="1">
    <citation type="journal article" date="2019" name="Sci. Data">
        <title>Hybrid genome assembly and annotation of Danionella translucida.</title>
        <authorList>
            <person name="Kadobianskyi M."/>
            <person name="Schulze L."/>
            <person name="Schuelke M."/>
            <person name="Judkewitz B."/>
        </authorList>
    </citation>
    <scope>NUCLEOTIDE SEQUENCE [LARGE SCALE GENOMIC DNA]</scope>
    <source>
        <strain evidence="3 4">Bolton</strain>
    </source>
</reference>
<feature type="compositionally biased region" description="Polar residues" evidence="2">
    <location>
        <begin position="293"/>
        <end position="304"/>
    </location>
</feature>
<feature type="region of interest" description="Disordered" evidence="2">
    <location>
        <begin position="171"/>
        <end position="307"/>
    </location>
</feature>
<dbReference type="STRING" id="623744.A0A553MTX0"/>
<dbReference type="GO" id="GO:0000922">
    <property type="term" value="C:spindle pole"/>
    <property type="evidence" value="ECO:0007669"/>
    <property type="project" value="InterPro"/>
</dbReference>
<dbReference type="GO" id="GO:0005813">
    <property type="term" value="C:centrosome"/>
    <property type="evidence" value="ECO:0007669"/>
    <property type="project" value="InterPro"/>
</dbReference>
<sequence>RLLAREVTNPSFKLPFLQQRPEDCYELYLIRVEYERRKEKLLEELHELDVWRFTCERDYWERRGAALRAEHGNLINQPVLSQQPPVCPETKLPPLQTPSRGHTQTECPKPNPVSYADALKQQLYLSFEEDKEKYNYWGRGGGGAPLRDISGNLITDLKAHLRKNAACESVARGERRPVSPKKESVSVSPAPSSIEEKKRRQAEEREKQRMEEEMAERRFAKERGRMRKEYEEELEKRRKTERWKQVQQREQATSRRLAEQREDVPEKMTTVKETNSVSPPPSPPVTASKSKSLNAENLSVSPAPSSVFGRGNVFEEGFIAQRDQDQRHKEFLKLQIEEKKRREAEEKEKQRIKEEMAERRVAKQRAWSKLRNMNNSKRGLDCNITVGKICAEEKEKMAKAIS</sequence>
<feature type="compositionally biased region" description="Basic and acidic residues" evidence="2">
    <location>
        <begin position="252"/>
        <end position="270"/>
    </location>
</feature>
<keyword evidence="4" id="KW-1185">Reference proteome</keyword>
<dbReference type="AlphaFoldDB" id="A0A553MTX0"/>
<feature type="coiled-coil region" evidence="1">
    <location>
        <begin position="322"/>
        <end position="365"/>
    </location>
</feature>
<proteinExistence type="predicted"/>
<organism evidence="3 4">
    <name type="scientific">Danionella cerebrum</name>
    <dbReference type="NCBI Taxonomy" id="2873325"/>
    <lineage>
        <taxon>Eukaryota</taxon>
        <taxon>Metazoa</taxon>
        <taxon>Chordata</taxon>
        <taxon>Craniata</taxon>
        <taxon>Vertebrata</taxon>
        <taxon>Euteleostomi</taxon>
        <taxon>Actinopterygii</taxon>
        <taxon>Neopterygii</taxon>
        <taxon>Teleostei</taxon>
        <taxon>Ostariophysi</taxon>
        <taxon>Cypriniformes</taxon>
        <taxon>Danionidae</taxon>
        <taxon>Danioninae</taxon>
        <taxon>Danionella</taxon>
    </lineage>
</organism>
<evidence type="ECO:0000313" key="3">
    <source>
        <dbReference type="EMBL" id="TRY56615.1"/>
    </source>
</evidence>
<feature type="non-terminal residue" evidence="3">
    <location>
        <position position="402"/>
    </location>
</feature>
<dbReference type="InterPro" id="IPR026708">
    <property type="entry name" value="CSPP1"/>
</dbReference>
<accession>A0A553MTX0</accession>
<feature type="compositionally biased region" description="Basic and acidic residues" evidence="2">
    <location>
        <begin position="194"/>
        <end position="244"/>
    </location>
</feature>
<protein>
    <recommendedName>
        <fullName evidence="5">CCDC66 domain-containing protein</fullName>
    </recommendedName>
</protein>
<dbReference type="GO" id="GO:0005874">
    <property type="term" value="C:microtubule"/>
    <property type="evidence" value="ECO:0007669"/>
    <property type="project" value="InterPro"/>
</dbReference>
<dbReference type="EMBL" id="SRMA01027274">
    <property type="protein sequence ID" value="TRY56615.1"/>
    <property type="molecule type" value="Genomic_DNA"/>
</dbReference>
<dbReference type="GO" id="GO:0032467">
    <property type="term" value="P:positive regulation of cytokinesis"/>
    <property type="evidence" value="ECO:0007669"/>
    <property type="project" value="InterPro"/>
</dbReference>
<dbReference type="PANTHER" id="PTHR21616:SF2">
    <property type="entry name" value="CENTROSOME AND SPINDLE POLE-ASSOCIATED PROTEIN 1"/>
    <property type="match status" value="1"/>
</dbReference>
<evidence type="ECO:0000256" key="1">
    <source>
        <dbReference type="SAM" id="Coils"/>
    </source>
</evidence>
<dbReference type="OrthoDB" id="10044099at2759"/>
<dbReference type="PANTHER" id="PTHR21616">
    <property type="entry name" value="CENTROSOME SPINDLE POLE ASSOCIATED PROTEIN"/>
    <property type="match status" value="1"/>
</dbReference>
<comment type="caution">
    <text evidence="3">The sequence shown here is derived from an EMBL/GenBank/DDBJ whole genome shotgun (WGS) entry which is preliminary data.</text>
</comment>
<name>A0A553MTX0_9TELE</name>
<dbReference type="Proteomes" id="UP000316079">
    <property type="component" value="Unassembled WGS sequence"/>
</dbReference>
<evidence type="ECO:0000313" key="4">
    <source>
        <dbReference type="Proteomes" id="UP000316079"/>
    </source>
</evidence>
<feature type="non-terminal residue" evidence="3">
    <location>
        <position position="1"/>
    </location>
</feature>
<evidence type="ECO:0008006" key="5">
    <source>
        <dbReference type="Google" id="ProtNLM"/>
    </source>
</evidence>
<gene>
    <name evidence="3" type="ORF">DNTS_023520</name>
</gene>
<evidence type="ECO:0000256" key="2">
    <source>
        <dbReference type="SAM" id="MobiDB-lite"/>
    </source>
</evidence>